<dbReference type="Pfam" id="PF00379">
    <property type="entry name" value="Chitin_bind_4"/>
    <property type="match status" value="1"/>
</dbReference>
<dbReference type="PROSITE" id="PS00233">
    <property type="entry name" value="CHIT_BIND_RR_1"/>
    <property type="match status" value="1"/>
</dbReference>
<reference evidence="5" key="1">
    <citation type="submission" date="2018-01" db="EMBL/GenBank/DDBJ databases">
        <authorList>
            <person name="Alioto T."/>
            <person name="Alioto T."/>
        </authorList>
    </citation>
    <scope>NUCLEOTIDE SEQUENCE [LARGE SCALE GENOMIC DNA]</scope>
</reference>
<evidence type="ECO:0000313" key="4">
    <source>
        <dbReference type="EMBL" id="SPP78877.1"/>
    </source>
</evidence>
<sequence>MCVGQANIVVETIKPNDSTEPATVAVQAFPALHLPLDSITFGDLFFLCFFFGVCDLSACSMWRSLLTVASLLLTVPASNLVGGLSQRYLPSPQPQASQLHYHGVREQGHARPAAGHGAGFGGSLASGYQRQQQPQIPIVRSDYQSDANGNYNFGFDTGNGIHRDETGEFRGGWPHGSLGVRGSYSYTGDDGKQYTVNYKADKNGFHAEGAHLPTSPSVPAAHAPAGGPAGRASGASYGGAYRGSASSHVQAPNTRYLPPGYRQRRHY</sequence>
<evidence type="ECO:0000256" key="3">
    <source>
        <dbReference type="SAM" id="MobiDB-lite"/>
    </source>
</evidence>
<evidence type="ECO:0000256" key="1">
    <source>
        <dbReference type="ARBA" id="ARBA00022460"/>
    </source>
</evidence>
<evidence type="ECO:0000313" key="5">
    <source>
        <dbReference type="Proteomes" id="UP000268350"/>
    </source>
</evidence>
<dbReference type="STRING" id="7266.A0A3B0J9H3"/>
<organism evidence="4 5">
    <name type="scientific">Drosophila guanche</name>
    <name type="common">Fruit fly</name>
    <dbReference type="NCBI Taxonomy" id="7266"/>
    <lineage>
        <taxon>Eukaryota</taxon>
        <taxon>Metazoa</taxon>
        <taxon>Ecdysozoa</taxon>
        <taxon>Arthropoda</taxon>
        <taxon>Hexapoda</taxon>
        <taxon>Insecta</taxon>
        <taxon>Pterygota</taxon>
        <taxon>Neoptera</taxon>
        <taxon>Endopterygota</taxon>
        <taxon>Diptera</taxon>
        <taxon>Brachycera</taxon>
        <taxon>Muscomorpha</taxon>
        <taxon>Ephydroidea</taxon>
        <taxon>Drosophilidae</taxon>
        <taxon>Drosophila</taxon>
        <taxon>Sophophora</taxon>
    </lineage>
</organism>
<dbReference type="PANTHER" id="PTHR10380">
    <property type="entry name" value="CUTICLE PROTEIN"/>
    <property type="match status" value="1"/>
</dbReference>
<feature type="compositionally biased region" description="Low complexity" evidence="3">
    <location>
        <begin position="215"/>
        <end position="235"/>
    </location>
</feature>
<dbReference type="PRINTS" id="PR00947">
    <property type="entry name" value="CUTICLE"/>
</dbReference>
<keyword evidence="1 2" id="KW-0193">Cuticle</keyword>
<protein>
    <submittedName>
        <fullName evidence="4">Blast:Larval cuticle protein 1</fullName>
    </submittedName>
</protein>
<accession>A0A3B0J9H3</accession>
<dbReference type="Proteomes" id="UP000268350">
    <property type="component" value="Unassembled WGS sequence"/>
</dbReference>
<dbReference type="AlphaFoldDB" id="A0A3B0J9H3"/>
<dbReference type="InterPro" id="IPR031311">
    <property type="entry name" value="CHIT_BIND_RR_consensus"/>
</dbReference>
<name>A0A3B0J9H3_DROGU</name>
<dbReference type="PANTHER" id="PTHR10380:SF218">
    <property type="entry name" value="ADULT CUTICLE PROTEIN 65AA-RELATED"/>
    <property type="match status" value="1"/>
</dbReference>
<dbReference type="GO" id="GO:0008010">
    <property type="term" value="F:structural constituent of chitin-based larval cuticle"/>
    <property type="evidence" value="ECO:0007669"/>
    <property type="project" value="TreeGrafter"/>
</dbReference>
<dbReference type="PROSITE" id="PS51155">
    <property type="entry name" value="CHIT_BIND_RR_2"/>
    <property type="match status" value="1"/>
</dbReference>
<dbReference type="InterPro" id="IPR050468">
    <property type="entry name" value="Cuticle_Struct_Prot"/>
</dbReference>
<dbReference type="OrthoDB" id="6515429at2759"/>
<evidence type="ECO:0000256" key="2">
    <source>
        <dbReference type="PROSITE-ProRule" id="PRU00497"/>
    </source>
</evidence>
<gene>
    <name evidence="4" type="ORF">DGUA_6G011628</name>
</gene>
<feature type="region of interest" description="Disordered" evidence="3">
    <location>
        <begin position="207"/>
        <end position="267"/>
    </location>
</feature>
<dbReference type="EMBL" id="OUUW01000003">
    <property type="protein sequence ID" value="SPP78877.1"/>
    <property type="molecule type" value="Genomic_DNA"/>
</dbReference>
<keyword evidence="5" id="KW-1185">Reference proteome</keyword>
<dbReference type="InterPro" id="IPR000618">
    <property type="entry name" value="Insect_cuticle"/>
</dbReference>
<dbReference type="GO" id="GO:0062129">
    <property type="term" value="C:chitin-based extracellular matrix"/>
    <property type="evidence" value="ECO:0007669"/>
    <property type="project" value="TreeGrafter"/>
</dbReference>
<proteinExistence type="predicted"/>